<dbReference type="GeneID" id="36526573"/>
<name>A0A2I2F4T2_ASPCN</name>
<gene>
    <name evidence="6" type="ORF">BDW47DRAFT_60602</name>
</gene>
<dbReference type="Pfam" id="PF08240">
    <property type="entry name" value="ADH_N"/>
    <property type="match status" value="1"/>
</dbReference>
<evidence type="ECO:0000256" key="3">
    <source>
        <dbReference type="ARBA" id="ARBA00022857"/>
    </source>
</evidence>
<dbReference type="STRING" id="41067.A0A2I2F4T2"/>
<dbReference type="AlphaFoldDB" id="A0A2I2F4T2"/>
<dbReference type="CDD" id="cd08249">
    <property type="entry name" value="enoyl_reductase_like"/>
    <property type="match status" value="1"/>
</dbReference>
<accession>A0A2I2F4T2</accession>
<sequence>MATQKAVVIVEPKKAGLVSDRPLPTLRDDYILVKTEAVALNPTDWKHIAFLAAPGCLVGCDYAGVVQEVGNAVQKPFQRGDRIAGVAHGGNVVQHEDGAFAEYIVVKGDVQMRIPDTLSFQEAAALGVGIATVGQGLYQSLKLALPTAPRETPEPLLIYGGSSATGTLAIQFAKLSGYRVLTTCSPHNFSLVQGLGADAVYDYHDPTSAAAIRAATGDRLQLVFDTIAIEDSSKYCDTAISTQGGEYSALLPVSIERENVNSRWTVGYTIMGEDFMFGPDFWAARPEDKAFAEKFWMIAEPLLAAGIIRPHPIEVKSGGLQGVLNGLQLLQADKVSGKKLVYNVSETP</sequence>
<dbReference type="PANTHER" id="PTHR45348:SF2">
    <property type="entry name" value="ZINC-TYPE ALCOHOL DEHYDROGENASE-LIKE PROTEIN C2E1P3.01"/>
    <property type="match status" value="1"/>
</dbReference>
<dbReference type="Proteomes" id="UP000234585">
    <property type="component" value="Unassembled WGS sequence"/>
</dbReference>
<dbReference type="OrthoDB" id="48317at2759"/>
<dbReference type="InterPro" id="IPR013149">
    <property type="entry name" value="ADH-like_C"/>
</dbReference>
<dbReference type="SUPFAM" id="SSF51735">
    <property type="entry name" value="NAD(P)-binding Rossmann-fold domains"/>
    <property type="match status" value="1"/>
</dbReference>
<dbReference type="SUPFAM" id="SSF50129">
    <property type="entry name" value="GroES-like"/>
    <property type="match status" value="1"/>
</dbReference>
<evidence type="ECO:0000256" key="2">
    <source>
        <dbReference type="ARBA" id="ARBA00022741"/>
    </source>
</evidence>
<proteinExistence type="inferred from homology"/>
<dbReference type="Gene3D" id="3.40.50.720">
    <property type="entry name" value="NAD(P)-binding Rossmann-like Domain"/>
    <property type="match status" value="1"/>
</dbReference>
<evidence type="ECO:0000259" key="5">
    <source>
        <dbReference type="SMART" id="SM00829"/>
    </source>
</evidence>
<dbReference type="GO" id="GO:0016651">
    <property type="term" value="F:oxidoreductase activity, acting on NAD(P)H"/>
    <property type="evidence" value="ECO:0007669"/>
    <property type="project" value="InterPro"/>
</dbReference>
<comment type="similarity">
    <text evidence="1">Belongs to the zinc-containing alcohol dehydrogenase family.</text>
</comment>
<dbReference type="InterPro" id="IPR020843">
    <property type="entry name" value="ER"/>
</dbReference>
<dbReference type="Pfam" id="PF00107">
    <property type="entry name" value="ADH_zinc_N"/>
    <property type="match status" value="1"/>
</dbReference>
<dbReference type="SMART" id="SM00829">
    <property type="entry name" value="PKS_ER"/>
    <property type="match status" value="1"/>
</dbReference>
<dbReference type="InterPro" id="IPR011032">
    <property type="entry name" value="GroES-like_sf"/>
</dbReference>
<dbReference type="InterPro" id="IPR013154">
    <property type="entry name" value="ADH-like_N"/>
</dbReference>
<dbReference type="PANTHER" id="PTHR45348">
    <property type="entry name" value="HYPOTHETICAL OXIDOREDUCTASE (EUROFUNG)"/>
    <property type="match status" value="1"/>
</dbReference>
<organism evidence="6 7">
    <name type="scientific">Aspergillus candidus</name>
    <dbReference type="NCBI Taxonomy" id="41067"/>
    <lineage>
        <taxon>Eukaryota</taxon>
        <taxon>Fungi</taxon>
        <taxon>Dikarya</taxon>
        <taxon>Ascomycota</taxon>
        <taxon>Pezizomycotina</taxon>
        <taxon>Eurotiomycetes</taxon>
        <taxon>Eurotiomycetidae</taxon>
        <taxon>Eurotiales</taxon>
        <taxon>Aspergillaceae</taxon>
        <taxon>Aspergillus</taxon>
        <taxon>Aspergillus subgen. Circumdati</taxon>
    </lineage>
</organism>
<protein>
    <submittedName>
        <fullName evidence="6">GroES-like protein</fullName>
    </submittedName>
</protein>
<dbReference type="Gene3D" id="3.90.180.10">
    <property type="entry name" value="Medium-chain alcohol dehydrogenases, catalytic domain"/>
    <property type="match status" value="1"/>
</dbReference>
<dbReference type="InterPro" id="IPR036291">
    <property type="entry name" value="NAD(P)-bd_dom_sf"/>
</dbReference>
<keyword evidence="3" id="KW-0521">NADP</keyword>
<evidence type="ECO:0000313" key="6">
    <source>
        <dbReference type="EMBL" id="PLB35576.1"/>
    </source>
</evidence>
<reference evidence="6 7" key="1">
    <citation type="submission" date="2017-12" db="EMBL/GenBank/DDBJ databases">
        <authorList>
            <consortium name="DOE Joint Genome Institute"/>
            <person name="Haridas S."/>
            <person name="Kjaerbolling I."/>
            <person name="Vesth T.C."/>
            <person name="Frisvad J.C."/>
            <person name="Nybo J.L."/>
            <person name="Theobald S."/>
            <person name="Kuo A."/>
            <person name="Bowyer P."/>
            <person name="Matsuda Y."/>
            <person name="Mondo S."/>
            <person name="Lyhne E.K."/>
            <person name="Kogle M.E."/>
            <person name="Clum A."/>
            <person name="Lipzen A."/>
            <person name="Salamov A."/>
            <person name="Ngan C.Y."/>
            <person name="Daum C."/>
            <person name="Chiniquy J."/>
            <person name="Barry K."/>
            <person name="LaButti K."/>
            <person name="Simmons B.A."/>
            <person name="Magnuson J.K."/>
            <person name="Mortensen U.H."/>
            <person name="Larsen T.O."/>
            <person name="Grigoriev I.V."/>
            <person name="Baker S.E."/>
            <person name="Andersen M.R."/>
            <person name="Nordberg H.P."/>
            <person name="Cantor M.N."/>
            <person name="Hua S.X."/>
        </authorList>
    </citation>
    <scope>NUCLEOTIDE SEQUENCE [LARGE SCALE GENOMIC DNA]</scope>
    <source>
        <strain evidence="6 7">CBS 102.13</strain>
    </source>
</reference>
<evidence type="ECO:0000256" key="1">
    <source>
        <dbReference type="ARBA" id="ARBA00008072"/>
    </source>
</evidence>
<dbReference type="InterPro" id="IPR047122">
    <property type="entry name" value="Trans-enoyl_RdTase-like"/>
</dbReference>
<evidence type="ECO:0000256" key="4">
    <source>
        <dbReference type="ARBA" id="ARBA00023002"/>
    </source>
</evidence>
<keyword evidence="7" id="KW-1185">Reference proteome</keyword>
<dbReference type="RefSeq" id="XP_024669588.1">
    <property type="nucleotide sequence ID" value="XM_024819413.1"/>
</dbReference>
<dbReference type="EMBL" id="KZ559160">
    <property type="protein sequence ID" value="PLB35576.1"/>
    <property type="molecule type" value="Genomic_DNA"/>
</dbReference>
<keyword evidence="4" id="KW-0560">Oxidoreductase</keyword>
<feature type="domain" description="Enoyl reductase (ER)" evidence="5">
    <location>
        <begin position="16"/>
        <end position="341"/>
    </location>
</feature>
<evidence type="ECO:0000313" key="7">
    <source>
        <dbReference type="Proteomes" id="UP000234585"/>
    </source>
</evidence>
<keyword evidence="2" id="KW-0547">Nucleotide-binding</keyword>
<dbReference type="GO" id="GO:0000166">
    <property type="term" value="F:nucleotide binding"/>
    <property type="evidence" value="ECO:0007669"/>
    <property type="project" value="UniProtKB-KW"/>
</dbReference>